<evidence type="ECO:0000256" key="5">
    <source>
        <dbReference type="SAM" id="Phobius"/>
    </source>
</evidence>
<dbReference type="PANTHER" id="PTHR33514">
    <property type="entry name" value="PROTEIN ABCI12, CHLOROPLASTIC"/>
    <property type="match status" value="1"/>
</dbReference>
<dbReference type="PANTHER" id="PTHR33514:SF13">
    <property type="entry name" value="PROTEIN ABCI12, CHLOROPLASTIC"/>
    <property type="match status" value="1"/>
</dbReference>
<evidence type="ECO:0000256" key="3">
    <source>
        <dbReference type="ARBA" id="ARBA00022989"/>
    </source>
</evidence>
<keyword evidence="2 5" id="KW-0812">Transmembrane</keyword>
<dbReference type="Pfam" id="PF02361">
    <property type="entry name" value="CbiQ"/>
    <property type="match status" value="1"/>
</dbReference>
<keyword evidence="4 5" id="KW-0472">Membrane</keyword>
<reference evidence="6 7" key="1">
    <citation type="journal article" date="2014" name="Antonie Van Leeuwenhoek">
        <title>Oenococcus alcoholitolerans sp. nov., a lactic acid bacteria isolated from cachaca and ethanol fermentation processes.</title>
        <authorList>
            <person name="Badotti F."/>
            <person name="Moreira A.P."/>
            <person name="Tonon L.A."/>
            <person name="de Lucena B.T."/>
            <person name="Gomes Fde C."/>
            <person name="Kruger R."/>
            <person name="Thompson C.C."/>
            <person name="de Morais M.A.Jr."/>
            <person name="Rosa C.A."/>
            <person name="Thompson F.L."/>
        </authorList>
    </citation>
    <scope>NUCLEOTIDE SEQUENCE [LARGE SCALE GENOMIC DNA]</scope>
    <source>
        <strain evidence="6 7">UFRJ-M7.2.18</strain>
    </source>
</reference>
<evidence type="ECO:0000256" key="4">
    <source>
        <dbReference type="ARBA" id="ARBA00023136"/>
    </source>
</evidence>
<protein>
    <recommendedName>
        <fullName evidence="8">Cobalt ABC transporter permease</fullName>
    </recommendedName>
</protein>
<dbReference type="Proteomes" id="UP000030023">
    <property type="component" value="Unassembled WGS sequence"/>
</dbReference>
<feature type="transmembrane region" description="Helical" evidence="5">
    <location>
        <begin position="29"/>
        <end position="57"/>
    </location>
</feature>
<sequence length="189" mass="21596">MNKKITIGQFIPKKSIIHHLDPRTKIIWVFFYLIMAFAAVGFYSLLLVLGLLFLFLLLSKTKFFELFSAIRPLIFLIVFTAFLNIFYIQGGHVFYSFYFFQITSRGVASAFAIMVRLFCLVSASSLLTLVTSLDDLVFALEKMMGPLKKIKLPVSEISLMIMITLRFIPAFSQELQNITDAQKIQRGAI</sequence>
<comment type="subcellular location">
    <subcellularLocation>
        <location evidence="1">Membrane</location>
        <topology evidence="1">Multi-pass membrane protein</topology>
    </subcellularLocation>
</comment>
<accession>A0ABR4XPG6</accession>
<gene>
    <name evidence="6" type="ORF">Q757_07825</name>
</gene>
<evidence type="ECO:0000313" key="7">
    <source>
        <dbReference type="Proteomes" id="UP000030023"/>
    </source>
</evidence>
<comment type="caution">
    <text evidence="6">The sequence shown here is derived from an EMBL/GenBank/DDBJ whole genome shotgun (WGS) entry which is preliminary data.</text>
</comment>
<dbReference type="EMBL" id="AXCV01000416">
    <property type="protein sequence ID" value="KGO27506.1"/>
    <property type="molecule type" value="Genomic_DNA"/>
</dbReference>
<proteinExistence type="predicted"/>
<dbReference type="InterPro" id="IPR003339">
    <property type="entry name" value="ABC/ECF_trnsptr_transmembrane"/>
</dbReference>
<evidence type="ECO:0008006" key="8">
    <source>
        <dbReference type="Google" id="ProtNLM"/>
    </source>
</evidence>
<organism evidence="6 7">
    <name type="scientific">Oenococcus alcoholitolerans</name>
    <dbReference type="NCBI Taxonomy" id="931074"/>
    <lineage>
        <taxon>Bacteria</taxon>
        <taxon>Bacillati</taxon>
        <taxon>Bacillota</taxon>
        <taxon>Bacilli</taxon>
        <taxon>Lactobacillales</taxon>
        <taxon>Lactobacillaceae</taxon>
        <taxon>Oenococcus</taxon>
    </lineage>
</organism>
<feature type="transmembrane region" description="Helical" evidence="5">
    <location>
        <begin position="69"/>
        <end position="88"/>
    </location>
</feature>
<dbReference type="CDD" id="cd16914">
    <property type="entry name" value="EcfT"/>
    <property type="match status" value="1"/>
</dbReference>
<name>A0ABR4XPG6_9LACO</name>
<evidence type="ECO:0000256" key="2">
    <source>
        <dbReference type="ARBA" id="ARBA00022692"/>
    </source>
</evidence>
<keyword evidence="3 5" id="KW-1133">Transmembrane helix</keyword>
<keyword evidence="7" id="KW-1185">Reference proteome</keyword>
<feature type="transmembrane region" description="Helical" evidence="5">
    <location>
        <begin position="108"/>
        <end position="130"/>
    </location>
</feature>
<evidence type="ECO:0000313" key="6">
    <source>
        <dbReference type="EMBL" id="KGO27506.1"/>
    </source>
</evidence>
<evidence type="ECO:0000256" key="1">
    <source>
        <dbReference type="ARBA" id="ARBA00004141"/>
    </source>
</evidence>